<feature type="transmembrane region" description="Helical" evidence="1">
    <location>
        <begin position="244"/>
        <end position="262"/>
    </location>
</feature>
<name>A0AB36S7P0_9ENTE</name>
<dbReference type="InterPro" id="IPR002656">
    <property type="entry name" value="Acyl_transf_3_dom"/>
</dbReference>
<evidence type="ECO:0000256" key="1">
    <source>
        <dbReference type="SAM" id="Phobius"/>
    </source>
</evidence>
<keyword evidence="1" id="KW-0812">Transmembrane</keyword>
<protein>
    <submittedName>
        <fullName evidence="3">Acyltransferase</fullName>
    </submittedName>
</protein>
<dbReference type="RefSeq" id="WP_016176779.1">
    <property type="nucleotide sequence ID" value="NZ_PDEB01000004.1"/>
</dbReference>
<feature type="transmembrane region" description="Helical" evidence="1">
    <location>
        <begin position="9"/>
        <end position="29"/>
    </location>
</feature>
<dbReference type="Proteomes" id="UP000220669">
    <property type="component" value="Unassembled WGS sequence"/>
</dbReference>
<keyword evidence="3" id="KW-0012">Acyltransferase</keyword>
<keyword evidence="1" id="KW-0472">Membrane</keyword>
<sequence length="344" mass="39547">MENKNQKLYLAQFVATIFVVMIHSGTVIGNPIAHFILKSMICRLAVPFFFINNAYFFHVNAPKSGYKKRCLVKILKTYFKFFLLYIPFGIQLISQSMDNQWNYLPIVVVFSFLYSGSFYHLWYFPALLFSLLFVRIGINKLGYSCTFSICCGLFIVGSLETYSAYISNHTVVSILHKYLDLFLTTRNGLFFSPIFVLVGCYLADNRNRLVERKNKFYLGLVISGLLGVVEGILVFRNQGIDKNFMYFTIVFCGCLFAILLLSKNTNRDFESIKSYSQGISLLHMIPIQLFNLVQNEISPMYGVCRGILGVTIPIVGIRLYRYVKKRSSGVHFLKNRVISQNKKN</sequence>
<feature type="transmembrane region" description="Helical" evidence="1">
    <location>
        <begin position="103"/>
        <end position="134"/>
    </location>
</feature>
<evidence type="ECO:0000313" key="4">
    <source>
        <dbReference type="Proteomes" id="UP000220669"/>
    </source>
</evidence>
<feature type="transmembrane region" description="Helical" evidence="1">
    <location>
        <begin position="78"/>
        <end position="97"/>
    </location>
</feature>
<feature type="transmembrane region" description="Helical" evidence="1">
    <location>
        <begin position="141"/>
        <end position="165"/>
    </location>
</feature>
<evidence type="ECO:0000259" key="2">
    <source>
        <dbReference type="Pfam" id="PF01757"/>
    </source>
</evidence>
<feature type="transmembrane region" description="Helical" evidence="1">
    <location>
        <begin position="185"/>
        <end position="204"/>
    </location>
</feature>
<proteinExistence type="predicted"/>
<dbReference type="AlphaFoldDB" id="A0AB36S7P0"/>
<gene>
    <name evidence="3" type="ORF">CRM96_05440</name>
</gene>
<feature type="transmembrane region" description="Helical" evidence="1">
    <location>
        <begin position="216"/>
        <end position="238"/>
    </location>
</feature>
<evidence type="ECO:0000313" key="3">
    <source>
        <dbReference type="EMBL" id="PEH44477.1"/>
    </source>
</evidence>
<accession>A0AB36S7P0</accession>
<feature type="domain" description="Acyltransferase 3" evidence="2">
    <location>
        <begin position="10"/>
        <end position="315"/>
    </location>
</feature>
<organism evidence="3 4">
    <name type="scientific">Enterococcus durans</name>
    <dbReference type="NCBI Taxonomy" id="53345"/>
    <lineage>
        <taxon>Bacteria</taxon>
        <taxon>Bacillati</taxon>
        <taxon>Bacillota</taxon>
        <taxon>Bacilli</taxon>
        <taxon>Lactobacillales</taxon>
        <taxon>Enterococcaceae</taxon>
        <taxon>Enterococcus</taxon>
    </lineage>
</organism>
<reference evidence="3 4" key="1">
    <citation type="submission" date="2017-09" db="EMBL/GenBank/DDBJ databases">
        <title>FDA dAtabase for Regulatory Grade micrObial Sequences (FDA-ARGOS): Supporting development and validation of Infectious Disease Dx tests.</title>
        <authorList>
            <person name="Minogue T."/>
            <person name="Wolcott M."/>
            <person name="Wasieloski L."/>
            <person name="Aguilar W."/>
            <person name="Moore D."/>
            <person name="Tallon L.J."/>
            <person name="Sadzewicz L."/>
            <person name="Ott S."/>
            <person name="Zhao X."/>
            <person name="Nagaraj S."/>
            <person name="Vavikolanu K."/>
            <person name="Aluvathingal J."/>
            <person name="Nadendla S."/>
            <person name="Sichtig H."/>
        </authorList>
    </citation>
    <scope>NUCLEOTIDE SEQUENCE [LARGE SCALE GENOMIC DNA]</scope>
    <source>
        <strain evidence="3 4">FDAARGOS_396</strain>
    </source>
</reference>
<dbReference type="EMBL" id="PDEB01000004">
    <property type="protein sequence ID" value="PEH44477.1"/>
    <property type="molecule type" value="Genomic_DNA"/>
</dbReference>
<comment type="caution">
    <text evidence="3">The sequence shown here is derived from an EMBL/GenBank/DDBJ whole genome shotgun (WGS) entry which is preliminary data.</text>
</comment>
<dbReference type="GO" id="GO:0016747">
    <property type="term" value="F:acyltransferase activity, transferring groups other than amino-acyl groups"/>
    <property type="evidence" value="ECO:0007669"/>
    <property type="project" value="InterPro"/>
</dbReference>
<dbReference type="Pfam" id="PF01757">
    <property type="entry name" value="Acyl_transf_3"/>
    <property type="match status" value="1"/>
</dbReference>
<keyword evidence="3" id="KW-0808">Transferase</keyword>
<feature type="transmembrane region" description="Helical" evidence="1">
    <location>
        <begin position="35"/>
        <end position="57"/>
    </location>
</feature>
<keyword evidence="1" id="KW-1133">Transmembrane helix</keyword>